<proteinExistence type="predicted"/>
<dbReference type="Proteomes" id="UP000022835">
    <property type="component" value="Unassembled WGS sequence"/>
</dbReference>
<dbReference type="STRING" id="1440774.Y900_026395"/>
<evidence type="ECO:0000313" key="1">
    <source>
        <dbReference type="EMBL" id="KDF02370.1"/>
    </source>
</evidence>
<keyword evidence="2" id="KW-1185">Reference proteome</keyword>
<protein>
    <recommendedName>
        <fullName evidence="3">Cadherin-like domain-containing protein</fullName>
    </recommendedName>
</protein>
<name>A0A064CPA9_9MYCO</name>
<gene>
    <name evidence="1" type="ORF">Y900_026395</name>
</gene>
<sequence>MSLAGDAAPFVFTGAGAAAGTVVQGAIGGLLGAGVGGLVGGVEGIAKGVYDVTVNGASLAAGVADFDNAVSANVNVYGSAGAAIGGITGFWEGSIAGCTMGTAVSLNLFLGKEVLKGANYLAGAIGGQGQPNPTPPPTDAPVAGTPVVNAADSTTGVVTGTAVFTDPNGAALTYSVTTKPTQGAVAINATTGDFTFTPKSDATGTKDQFVVTADNGQRGLAPM</sequence>
<reference evidence="1" key="1">
    <citation type="submission" date="2014-05" db="EMBL/GenBank/DDBJ databases">
        <title>Genome sequence of Mycobacterium aromaticivorans strain JS19b1T (= DSM 45407T).</title>
        <authorList>
            <person name="Kwak Y."/>
            <person name="Park G.-S."/>
            <person name="Li Q.X."/>
            <person name="Lee S.-E."/>
            <person name="Shin J.-H."/>
        </authorList>
    </citation>
    <scope>NUCLEOTIDE SEQUENCE [LARGE SCALE GENOMIC DNA]</scope>
    <source>
        <strain evidence="1">JS19b1</strain>
    </source>
</reference>
<evidence type="ECO:0008006" key="3">
    <source>
        <dbReference type="Google" id="ProtNLM"/>
    </source>
</evidence>
<organism evidence="1 2">
    <name type="scientific">Mycolicibacterium aromaticivorans JS19b1 = JCM 16368</name>
    <dbReference type="NCBI Taxonomy" id="1440774"/>
    <lineage>
        <taxon>Bacteria</taxon>
        <taxon>Bacillati</taxon>
        <taxon>Actinomycetota</taxon>
        <taxon>Actinomycetes</taxon>
        <taxon>Mycobacteriales</taxon>
        <taxon>Mycobacteriaceae</taxon>
        <taxon>Mycolicibacterium</taxon>
    </lineage>
</organism>
<dbReference type="EMBL" id="JALN02000001">
    <property type="protein sequence ID" value="KDF02370.1"/>
    <property type="molecule type" value="Genomic_DNA"/>
</dbReference>
<dbReference type="AlphaFoldDB" id="A0A064CPA9"/>
<evidence type="ECO:0000313" key="2">
    <source>
        <dbReference type="Proteomes" id="UP000022835"/>
    </source>
</evidence>
<dbReference type="Pfam" id="PF17963">
    <property type="entry name" value="Big_9"/>
    <property type="match status" value="1"/>
</dbReference>
<comment type="caution">
    <text evidence="1">The sequence shown here is derived from an EMBL/GenBank/DDBJ whole genome shotgun (WGS) entry which is preliminary data.</text>
</comment>
<accession>A0A064CPA9</accession>